<dbReference type="EMBL" id="QAAA01000001">
    <property type="protein sequence ID" value="PTN03954.1"/>
    <property type="molecule type" value="Genomic_DNA"/>
</dbReference>
<name>A0A2T5BWD0_9RHOB</name>
<evidence type="ECO:0008006" key="3">
    <source>
        <dbReference type="Google" id="ProtNLM"/>
    </source>
</evidence>
<protein>
    <recommendedName>
        <fullName evidence="3">Ferric uptake regulation protein</fullName>
    </recommendedName>
</protein>
<dbReference type="OrthoDB" id="7689228at2"/>
<accession>A0A2T5BWD0</accession>
<evidence type="ECO:0000313" key="2">
    <source>
        <dbReference type="Proteomes" id="UP000243859"/>
    </source>
</evidence>
<sequence length="109" mass="12473">MPDLEAISELRIILREMERDVGLDCLSRTERDVYLAARQLSKLNGSVVNSDEIRHHVLVRDIPQATFYRSLRALINKSLLQHAEGWRAKNYTVQHLHASPSERVLSALA</sequence>
<dbReference type="RefSeq" id="WP_107890554.1">
    <property type="nucleotide sequence ID" value="NZ_NHSI01000066.1"/>
</dbReference>
<comment type="caution">
    <text evidence="1">The sequence shown here is derived from an EMBL/GenBank/DDBJ whole genome shotgun (WGS) entry which is preliminary data.</text>
</comment>
<proteinExistence type="predicted"/>
<dbReference type="Proteomes" id="UP000243859">
    <property type="component" value="Unassembled WGS sequence"/>
</dbReference>
<organism evidence="1 2">
    <name type="scientific">Rhodovulum imhoffii</name>
    <dbReference type="NCBI Taxonomy" id="365340"/>
    <lineage>
        <taxon>Bacteria</taxon>
        <taxon>Pseudomonadati</taxon>
        <taxon>Pseudomonadota</taxon>
        <taxon>Alphaproteobacteria</taxon>
        <taxon>Rhodobacterales</taxon>
        <taxon>Paracoccaceae</taxon>
        <taxon>Rhodovulum</taxon>
    </lineage>
</organism>
<dbReference type="AlphaFoldDB" id="A0A2T5BWD0"/>
<reference evidence="1 2" key="1">
    <citation type="submission" date="2018-04" db="EMBL/GenBank/DDBJ databases">
        <title>Genomic Encyclopedia of Archaeal and Bacterial Type Strains, Phase II (KMG-II): from individual species to whole genera.</title>
        <authorList>
            <person name="Goeker M."/>
        </authorList>
    </citation>
    <scope>NUCLEOTIDE SEQUENCE [LARGE SCALE GENOMIC DNA]</scope>
    <source>
        <strain evidence="1 2">DSM 18064</strain>
    </source>
</reference>
<gene>
    <name evidence="1" type="ORF">C8N32_101151</name>
</gene>
<keyword evidence="2" id="KW-1185">Reference proteome</keyword>
<evidence type="ECO:0000313" key="1">
    <source>
        <dbReference type="EMBL" id="PTN03954.1"/>
    </source>
</evidence>